<feature type="signal peptide" evidence="2">
    <location>
        <begin position="1"/>
        <end position="22"/>
    </location>
</feature>
<dbReference type="RefSeq" id="WP_119764241.1">
    <property type="nucleotide sequence ID" value="NZ_QYUJ01000014.1"/>
</dbReference>
<feature type="compositionally biased region" description="Pro residues" evidence="1">
    <location>
        <begin position="57"/>
        <end position="71"/>
    </location>
</feature>
<feature type="chain" id="PRO_5019267430" evidence="2">
    <location>
        <begin position="23"/>
        <end position="143"/>
    </location>
</feature>
<protein>
    <submittedName>
        <fullName evidence="3">Uncharacterized protein</fullName>
    </submittedName>
</protein>
<proteinExistence type="predicted"/>
<sequence length="143" mass="14523">MRPKLIRTLLGLILLACSAVIVMDQQGAFGNEPFPSTGSSTDSAGSPADPSSGDPYNLPPATPEIPAPPDTSKPAPSTPQDGSPPAEPIFPEAPDPSASDTSSPGNAAPDNPATDNSTPDTPEILPTTPDTSSNDQSGYQDLK</sequence>
<feature type="region of interest" description="Disordered" evidence="1">
    <location>
        <begin position="28"/>
        <end position="143"/>
    </location>
</feature>
<dbReference type="Proteomes" id="UP000286287">
    <property type="component" value="Unassembled WGS sequence"/>
</dbReference>
<gene>
    <name evidence="3" type="ORF">D3875_12630</name>
</gene>
<evidence type="ECO:0000313" key="4">
    <source>
        <dbReference type="Proteomes" id="UP000286287"/>
    </source>
</evidence>
<evidence type="ECO:0000256" key="1">
    <source>
        <dbReference type="SAM" id="MobiDB-lite"/>
    </source>
</evidence>
<feature type="compositionally biased region" description="Low complexity" evidence="1">
    <location>
        <begin position="95"/>
        <end position="104"/>
    </location>
</feature>
<name>A0A418V835_9DEIO</name>
<feature type="compositionally biased region" description="Polar residues" evidence="1">
    <location>
        <begin position="128"/>
        <end position="143"/>
    </location>
</feature>
<keyword evidence="2" id="KW-0732">Signal</keyword>
<keyword evidence="4" id="KW-1185">Reference proteome</keyword>
<accession>A0A418V835</accession>
<comment type="caution">
    <text evidence="3">The sequence shown here is derived from an EMBL/GenBank/DDBJ whole genome shotgun (WGS) entry which is preliminary data.</text>
</comment>
<evidence type="ECO:0000256" key="2">
    <source>
        <dbReference type="SAM" id="SignalP"/>
    </source>
</evidence>
<feature type="compositionally biased region" description="Pro residues" evidence="1">
    <location>
        <begin position="85"/>
        <end position="94"/>
    </location>
</feature>
<feature type="compositionally biased region" description="Polar residues" evidence="1">
    <location>
        <begin position="34"/>
        <end position="44"/>
    </location>
</feature>
<organism evidence="3 4">
    <name type="scientific">Deinococcus cavernae</name>
    <dbReference type="NCBI Taxonomy" id="2320857"/>
    <lineage>
        <taxon>Bacteria</taxon>
        <taxon>Thermotogati</taxon>
        <taxon>Deinococcota</taxon>
        <taxon>Deinococci</taxon>
        <taxon>Deinococcales</taxon>
        <taxon>Deinococcaceae</taxon>
        <taxon>Deinococcus</taxon>
    </lineage>
</organism>
<reference evidence="3 4" key="1">
    <citation type="submission" date="2018-09" db="EMBL/GenBank/DDBJ databases">
        <authorList>
            <person name="Zhu H."/>
        </authorList>
    </citation>
    <scope>NUCLEOTIDE SEQUENCE [LARGE SCALE GENOMIC DNA]</scope>
    <source>
        <strain evidence="3 4">K2S05-167</strain>
    </source>
</reference>
<evidence type="ECO:0000313" key="3">
    <source>
        <dbReference type="EMBL" id="RJF72273.1"/>
    </source>
</evidence>
<dbReference type="AlphaFoldDB" id="A0A418V835"/>
<dbReference type="EMBL" id="QYUJ01000014">
    <property type="protein sequence ID" value="RJF72273.1"/>
    <property type="molecule type" value="Genomic_DNA"/>
</dbReference>